<accession>A0A0W0G5U2</accession>
<feature type="compositionally biased region" description="Basic and acidic residues" evidence="1">
    <location>
        <begin position="197"/>
        <end position="209"/>
    </location>
</feature>
<proteinExistence type="predicted"/>
<name>A0A0W0G5U2_MONRR</name>
<evidence type="ECO:0000313" key="3">
    <source>
        <dbReference type="Proteomes" id="UP000054988"/>
    </source>
</evidence>
<evidence type="ECO:0000256" key="1">
    <source>
        <dbReference type="SAM" id="MobiDB-lite"/>
    </source>
</evidence>
<gene>
    <name evidence="2" type="ORF">WG66_3475</name>
</gene>
<evidence type="ECO:0000313" key="2">
    <source>
        <dbReference type="EMBL" id="KTB43948.1"/>
    </source>
</evidence>
<feature type="compositionally biased region" description="Basic and acidic residues" evidence="1">
    <location>
        <begin position="217"/>
        <end position="250"/>
    </location>
</feature>
<dbReference type="Proteomes" id="UP000054988">
    <property type="component" value="Unassembled WGS sequence"/>
</dbReference>
<sequence length="276" mass="31236">MSLTHKFSESQSGRERLPRLRAFDVIVANDVVLGKSKTTRAYEEEGDKTEDEDTDGESQVTYAALAAPKANTVNVERIWGHDTDEEVVILEKDDEKNEELGTSTMCRDYNPRRSSFNDPALRSLPPKKRNRDVRVCLTDNGRRDHLDTIKSFGKAQARARISIPGLVNDEPLMTLPPKLKGKKGLKSIRTPQSQMNLKEDEKRVDDAVRMSDSVMNYHDESERMVGKESMSKRNEGEKKRKRGSGSEKVQRVQPRRSCKRLKLIDPTAPALVRVGS</sequence>
<protein>
    <submittedName>
        <fullName evidence="2">Uncharacterized protein</fullName>
    </submittedName>
</protein>
<dbReference type="AlphaFoldDB" id="A0A0W0G5U2"/>
<reference evidence="2 3" key="1">
    <citation type="submission" date="2015-12" db="EMBL/GenBank/DDBJ databases">
        <title>Draft genome sequence of Moniliophthora roreri, the causal agent of frosty pod rot of cacao.</title>
        <authorList>
            <person name="Aime M.C."/>
            <person name="Diaz-Valderrama J.R."/>
            <person name="Kijpornyongpan T."/>
            <person name="Phillips-Mora W."/>
        </authorList>
    </citation>
    <scope>NUCLEOTIDE SEQUENCE [LARGE SCALE GENOMIC DNA]</scope>
    <source>
        <strain evidence="2 3">MCA 2952</strain>
    </source>
</reference>
<comment type="caution">
    <text evidence="2">The sequence shown here is derived from an EMBL/GenBank/DDBJ whole genome shotgun (WGS) entry which is preliminary data.</text>
</comment>
<feature type="region of interest" description="Disordered" evidence="1">
    <location>
        <begin position="36"/>
        <end position="58"/>
    </location>
</feature>
<feature type="region of interest" description="Disordered" evidence="1">
    <location>
        <begin position="104"/>
        <end position="126"/>
    </location>
</feature>
<dbReference type="EMBL" id="LATX01001040">
    <property type="protein sequence ID" value="KTB43948.1"/>
    <property type="molecule type" value="Genomic_DNA"/>
</dbReference>
<organism evidence="2 3">
    <name type="scientific">Moniliophthora roreri</name>
    <name type="common">Frosty pod rot fungus</name>
    <name type="synonym">Monilia roreri</name>
    <dbReference type="NCBI Taxonomy" id="221103"/>
    <lineage>
        <taxon>Eukaryota</taxon>
        <taxon>Fungi</taxon>
        <taxon>Dikarya</taxon>
        <taxon>Basidiomycota</taxon>
        <taxon>Agaricomycotina</taxon>
        <taxon>Agaricomycetes</taxon>
        <taxon>Agaricomycetidae</taxon>
        <taxon>Agaricales</taxon>
        <taxon>Marasmiineae</taxon>
        <taxon>Marasmiaceae</taxon>
        <taxon>Moniliophthora</taxon>
    </lineage>
</organism>
<feature type="compositionally biased region" description="Acidic residues" evidence="1">
    <location>
        <begin position="44"/>
        <end position="56"/>
    </location>
</feature>
<feature type="region of interest" description="Disordered" evidence="1">
    <location>
        <begin position="174"/>
        <end position="262"/>
    </location>
</feature>